<sequence>MLKLCQVWLAVEPVDMRLGIDGLSQRVQQGLGKKPCDGTAYAFHNRRGTRLKLLIWDGTGVWLCQRRLHRGHFIWPRVGEATYTVTQAQWEWLTKGIDWQRLSAPEPVIIFVCEEASPRNYSLMLKKQ</sequence>
<dbReference type="KEGG" id="mcys:MCB1EB_1380"/>
<evidence type="ECO:0000313" key="1">
    <source>
        <dbReference type="EMBL" id="BBE09541.1"/>
    </source>
</evidence>
<name>A0A2Z6EVU2_9BURK</name>
<dbReference type="NCBIfam" id="NF033819">
    <property type="entry name" value="IS66_TnpB"/>
    <property type="match status" value="1"/>
</dbReference>
<dbReference type="AlphaFoldDB" id="A0A2Z6EVU2"/>
<proteinExistence type="predicted"/>
<evidence type="ECO:0000313" key="2">
    <source>
        <dbReference type="Proteomes" id="UP000282597"/>
    </source>
</evidence>
<organism evidence="1 2">
    <name type="scientific">Mycoavidus cysteinexigens</name>
    <dbReference type="NCBI Taxonomy" id="1553431"/>
    <lineage>
        <taxon>Bacteria</taxon>
        <taxon>Pseudomonadati</taxon>
        <taxon>Pseudomonadota</taxon>
        <taxon>Betaproteobacteria</taxon>
        <taxon>Burkholderiales</taxon>
        <taxon>Burkholderiaceae</taxon>
        <taxon>Mycoavidus</taxon>
    </lineage>
</organism>
<dbReference type="EMBL" id="AP018150">
    <property type="protein sequence ID" value="BBE09541.1"/>
    <property type="molecule type" value="Genomic_DNA"/>
</dbReference>
<dbReference type="RefSeq" id="WP_126353943.1">
    <property type="nucleotide sequence ID" value="NZ_AP018150.1"/>
</dbReference>
<dbReference type="InterPro" id="IPR008878">
    <property type="entry name" value="Transposase_IS66_Orf2"/>
</dbReference>
<dbReference type="PANTHER" id="PTHR36455">
    <property type="match status" value="1"/>
</dbReference>
<accession>A0A2Z6EVU2</accession>
<dbReference type="Proteomes" id="UP000282597">
    <property type="component" value="Chromosome"/>
</dbReference>
<reference evidence="1 2" key="1">
    <citation type="journal article" date="2018" name="Microbes Environ.">
        <title>Comparative Genomic Insights into Endofungal Lifestyles of Two Bacterial Endosymbionts, Mycoavidus cysteinexigens and Burkholderia rhizoxinica.</title>
        <authorList>
            <person name="Sharmin D."/>
            <person name="Guo Y."/>
            <person name="Nishizawa T."/>
            <person name="Ohshima S."/>
            <person name="Sato Y."/>
            <person name="Takashima Y."/>
            <person name="Narisawa K."/>
            <person name="Ohta H."/>
        </authorList>
    </citation>
    <scope>NUCLEOTIDE SEQUENCE [LARGE SCALE GENOMIC DNA]</scope>
    <source>
        <strain evidence="1 2">B1-EB</strain>
    </source>
</reference>
<keyword evidence="2" id="KW-1185">Reference proteome</keyword>
<gene>
    <name evidence="1" type="ORF">MCB1EB_1380</name>
</gene>
<protein>
    <submittedName>
        <fullName evidence="1">IS66 Orf2 family protein</fullName>
    </submittedName>
</protein>
<dbReference type="PANTHER" id="PTHR36455:SF1">
    <property type="entry name" value="BLR8292 PROTEIN"/>
    <property type="match status" value="1"/>
</dbReference>
<dbReference type="Pfam" id="PF05717">
    <property type="entry name" value="TnpB_IS66"/>
    <property type="match status" value="1"/>
</dbReference>